<dbReference type="EMBL" id="FPJO01000033">
    <property type="protein sequence ID" value="SFY43033.1"/>
    <property type="molecule type" value="Genomic_DNA"/>
</dbReference>
<reference evidence="2 3" key="1">
    <citation type="submission" date="2016-11" db="EMBL/GenBank/DDBJ databases">
        <authorList>
            <person name="Jaros S."/>
            <person name="Januszkiewicz K."/>
            <person name="Wedrychowicz H."/>
        </authorList>
    </citation>
    <scope>NUCLEOTIDE SEQUENCE [LARGE SCALE GENOMIC DNA]</scope>
    <source>
        <strain evidence="2 3">OK807</strain>
    </source>
</reference>
<dbReference type="Proteomes" id="UP000181909">
    <property type="component" value="Unassembled WGS sequence"/>
</dbReference>
<organism evidence="2 3">
    <name type="scientific">Streptomyces atratus</name>
    <dbReference type="NCBI Taxonomy" id="1893"/>
    <lineage>
        <taxon>Bacteria</taxon>
        <taxon>Bacillati</taxon>
        <taxon>Actinomycetota</taxon>
        <taxon>Actinomycetes</taxon>
        <taxon>Kitasatosporales</taxon>
        <taxon>Streptomycetaceae</taxon>
        <taxon>Streptomyces</taxon>
    </lineage>
</organism>
<gene>
    <name evidence="2" type="ORF">SAMN02787144_103321</name>
</gene>
<dbReference type="AlphaFoldDB" id="A0A1K2F5L6"/>
<evidence type="ECO:0000313" key="2">
    <source>
        <dbReference type="EMBL" id="SFY43033.1"/>
    </source>
</evidence>
<protein>
    <submittedName>
        <fullName evidence="2">Uncharacterized protein</fullName>
    </submittedName>
</protein>
<accession>A0A1K2F5L6</accession>
<feature type="region of interest" description="Disordered" evidence="1">
    <location>
        <begin position="246"/>
        <end position="266"/>
    </location>
</feature>
<sequence length="331" mass="35456">MLPGSETPLRRRIAREEAGEGCESVAADAKGQRFAVASFGDRTLVRTRRGSQVQQVPGPSLENHTGRLLGDARAPVLLAQTEDNNALTALPLNGVDVDGGDIVVSDPKLIDGGKTMVARVRHWDERDSGETLALVHVISQRITSQVKQPRTPGPVQPVPASSLTVNDAETLVAVVIDHTSRSLGGDVGGDRAGPARRVLGQHPDRGAELPGRAVAALETVELYERLLQRPQFTVVREALDRRDVRAVGGDRQRQAGHHTPSVQKHRAGAALPAVAALFRPCVTCALTERIEQCPAMVDGQTVRQTVDAKTYLAVGSVRHTACPSSMQRIPE</sequence>
<proteinExistence type="predicted"/>
<feature type="region of interest" description="Disordered" evidence="1">
    <location>
        <begin position="185"/>
        <end position="206"/>
    </location>
</feature>
<dbReference type="STRING" id="1893.SAMN02787144_103321"/>
<evidence type="ECO:0000256" key="1">
    <source>
        <dbReference type="SAM" id="MobiDB-lite"/>
    </source>
</evidence>
<name>A0A1K2F5L6_STRAR</name>
<evidence type="ECO:0000313" key="3">
    <source>
        <dbReference type="Proteomes" id="UP000181909"/>
    </source>
</evidence>